<protein>
    <submittedName>
        <fullName evidence="1">DNA polymerase III subunit delta</fullName>
    </submittedName>
</protein>
<proteinExistence type="predicted"/>
<accession>A0A1U9K339</accession>
<dbReference type="AlphaFoldDB" id="A0A1U9K339"/>
<dbReference type="EMBL" id="CP019699">
    <property type="protein sequence ID" value="AQS54445.1"/>
    <property type="molecule type" value="Genomic_DNA"/>
</dbReference>
<dbReference type="GO" id="GO:0008408">
    <property type="term" value="F:3'-5' exonuclease activity"/>
    <property type="evidence" value="ECO:0007669"/>
    <property type="project" value="InterPro"/>
</dbReference>
<dbReference type="InterPro" id="IPR027417">
    <property type="entry name" value="P-loop_NTPase"/>
</dbReference>
<dbReference type="OrthoDB" id="9810148at2"/>
<evidence type="ECO:0000313" key="2">
    <source>
        <dbReference type="Proteomes" id="UP000188603"/>
    </source>
</evidence>
<dbReference type="RefSeq" id="WP_077718261.1">
    <property type="nucleotide sequence ID" value="NZ_CP019699.1"/>
</dbReference>
<organism evidence="1 2">
    <name type="scientific">Novibacillus thermophilus</name>
    <dbReference type="NCBI Taxonomy" id="1471761"/>
    <lineage>
        <taxon>Bacteria</taxon>
        <taxon>Bacillati</taxon>
        <taxon>Bacillota</taxon>
        <taxon>Bacilli</taxon>
        <taxon>Bacillales</taxon>
        <taxon>Thermoactinomycetaceae</taxon>
        <taxon>Novibacillus</taxon>
    </lineage>
</organism>
<dbReference type="FunFam" id="3.40.50.300:FF:001255">
    <property type="entry name" value="DNA polymerase III subunit delta"/>
    <property type="match status" value="1"/>
</dbReference>
<keyword evidence="2" id="KW-1185">Reference proteome</keyword>
<reference evidence="1 2" key="1">
    <citation type="journal article" date="2015" name="Int. J. Syst. Evol. Microbiol.">
        <title>Novibacillus thermophilus gen. nov., sp. nov., a Gram-staining-negative and moderately thermophilic member of the family Thermoactinomycetaceae.</title>
        <authorList>
            <person name="Yang G."/>
            <person name="Chen J."/>
            <person name="Zhou S."/>
        </authorList>
    </citation>
    <scope>NUCLEOTIDE SEQUENCE [LARGE SCALE GENOMIC DNA]</scope>
    <source>
        <strain evidence="1 2">SG-1</strain>
    </source>
</reference>
<sequence length="326" mass="36794">MAFHKVIGQEKAARMLKNALAHRRLAHAYLFSGPDRVGQRHMAMELAKALNCTKRKDDACDTCTHCVRIAHGNFPDVHWIQPEGHAVKIDQIRALQENVSYHSMEASVKVLIIEAADMMTVQAANSLLKFLEEPVGDVVAVLLTENKHHVLPTVLSRCQTIPFQRVPSEIISRQLTAEGVAEREAAVAAKLAGSLEEARQIVRGEWFRHALDVVVQVAKAVDGHIGQAMVVIQEKVVKSELGQHHLEYFLDLMILWYRDMLNISLGCEQPLTFLEHSEHFERQLTKWTEPRLVQAMEALMLAKRQLKQHVPSQLILEGWVLSVQEG</sequence>
<dbReference type="NCBIfam" id="TIGR00678">
    <property type="entry name" value="holB"/>
    <property type="match status" value="1"/>
</dbReference>
<name>A0A1U9K339_9BACL</name>
<gene>
    <name evidence="1" type="ORF">B0W44_00175</name>
</gene>
<evidence type="ECO:0000313" key="1">
    <source>
        <dbReference type="EMBL" id="AQS54445.1"/>
    </source>
</evidence>
<dbReference type="InterPro" id="IPR050238">
    <property type="entry name" value="DNA_Rep/Repair_Clamp_Loader"/>
</dbReference>
<dbReference type="PANTHER" id="PTHR11669:SF8">
    <property type="entry name" value="DNA POLYMERASE III SUBUNIT DELTA"/>
    <property type="match status" value="1"/>
</dbReference>
<dbReference type="Pfam" id="PF13177">
    <property type="entry name" value="DNA_pol3_delta2"/>
    <property type="match status" value="1"/>
</dbReference>
<dbReference type="InterPro" id="IPR004622">
    <property type="entry name" value="DNA_pol_HolB"/>
</dbReference>
<dbReference type="Proteomes" id="UP000188603">
    <property type="component" value="Chromosome"/>
</dbReference>
<dbReference type="GO" id="GO:0006261">
    <property type="term" value="P:DNA-templated DNA replication"/>
    <property type="evidence" value="ECO:0007669"/>
    <property type="project" value="TreeGrafter"/>
</dbReference>
<dbReference type="KEGG" id="ntr:B0W44_00175"/>
<dbReference type="Gene3D" id="3.40.50.300">
    <property type="entry name" value="P-loop containing nucleotide triphosphate hydrolases"/>
    <property type="match status" value="1"/>
</dbReference>
<dbReference type="GO" id="GO:0003887">
    <property type="term" value="F:DNA-directed DNA polymerase activity"/>
    <property type="evidence" value="ECO:0007669"/>
    <property type="project" value="InterPro"/>
</dbReference>
<dbReference type="SUPFAM" id="SSF52540">
    <property type="entry name" value="P-loop containing nucleoside triphosphate hydrolases"/>
    <property type="match status" value="1"/>
</dbReference>
<dbReference type="PANTHER" id="PTHR11669">
    <property type="entry name" value="REPLICATION FACTOR C / DNA POLYMERASE III GAMMA-TAU SUBUNIT"/>
    <property type="match status" value="1"/>
</dbReference>
<dbReference type="STRING" id="1471761.B0W44_00175"/>